<reference evidence="1 2" key="1">
    <citation type="submission" date="2008-04" db="EMBL/GenBank/DDBJ databases">
        <title>Complete sequence of chromosome of Natranaerobius thermophilus JW/NM-WN-LF.</title>
        <authorList>
            <consortium name="US DOE Joint Genome Institute"/>
            <person name="Copeland A."/>
            <person name="Lucas S."/>
            <person name="Lapidus A."/>
            <person name="Glavina del Rio T."/>
            <person name="Dalin E."/>
            <person name="Tice H."/>
            <person name="Bruce D."/>
            <person name="Goodwin L."/>
            <person name="Pitluck S."/>
            <person name="Chertkov O."/>
            <person name="Brettin T."/>
            <person name="Detter J.C."/>
            <person name="Han C."/>
            <person name="Kuske C.R."/>
            <person name="Schmutz J."/>
            <person name="Larimer F."/>
            <person name="Land M."/>
            <person name="Hauser L."/>
            <person name="Kyrpides N."/>
            <person name="Lykidis A."/>
            <person name="Mesbah N.M."/>
            <person name="Wiegel J."/>
        </authorList>
    </citation>
    <scope>NUCLEOTIDE SEQUENCE [LARGE SCALE GENOMIC DNA]</scope>
    <source>
        <strain evidence="2">ATCC BAA-1301 / DSM 18059 / JW/NM-WN-LF</strain>
    </source>
</reference>
<dbReference type="STRING" id="457570.Nther_1230"/>
<evidence type="ECO:0000313" key="2">
    <source>
        <dbReference type="Proteomes" id="UP000001683"/>
    </source>
</evidence>
<dbReference type="HOGENOM" id="CLU_1033744_0_0_9"/>
<dbReference type="InParanoid" id="B2A208"/>
<dbReference type="EMBL" id="CP001034">
    <property type="protein sequence ID" value="ACB84813.1"/>
    <property type="molecule type" value="Genomic_DNA"/>
</dbReference>
<dbReference type="RefSeq" id="WP_012447688.1">
    <property type="nucleotide sequence ID" value="NC_010718.1"/>
</dbReference>
<dbReference type="AlphaFoldDB" id="B2A208"/>
<reference evidence="1 2" key="2">
    <citation type="journal article" date="2011" name="J. Bacteriol.">
        <title>Complete genome sequence of the anaerobic, halophilic alkalithermophile Natranaerobius thermophilus JW/NM-WN-LF.</title>
        <authorList>
            <person name="Zhao B."/>
            <person name="Mesbah N.M."/>
            <person name="Dalin E."/>
            <person name="Goodwin L."/>
            <person name="Nolan M."/>
            <person name="Pitluck S."/>
            <person name="Chertkov O."/>
            <person name="Brettin T.S."/>
            <person name="Han J."/>
            <person name="Larimer F.W."/>
            <person name="Land M.L."/>
            <person name="Hauser L."/>
            <person name="Kyrpides N."/>
            <person name="Wiegel J."/>
        </authorList>
    </citation>
    <scope>NUCLEOTIDE SEQUENCE [LARGE SCALE GENOMIC DNA]</scope>
    <source>
        <strain evidence="2">ATCC BAA-1301 / DSM 18059 / JW/NM-WN-LF</strain>
    </source>
</reference>
<evidence type="ECO:0000313" key="1">
    <source>
        <dbReference type="EMBL" id="ACB84813.1"/>
    </source>
</evidence>
<organism evidence="1 2">
    <name type="scientific">Natranaerobius thermophilus (strain ATCC BAA-1301 / DSM 18059 / JW/NM-WN-LF)</name>
    <dbReference type="NCBI Taxonomy" id="457570"/>
    <lineage>
        <taxon>Bacteria</taxon>
        <taxon>Bacillati</taxon>
        <taxon>Bacillota</taxon>
        <taxon>Clostridia</taxon>
        <taxon>Natranaerobiales</taxon>
        <taxon>Natranaerobiaceae</taxon>
        <taxon>Natranaerobius</taxon>
    </lineage>
</organism>
<name>B2A208_NATTJ</name>
<sequence>MIENDFKFLLNQIGKPVKIDDGEKTTRTKAIISTHQNNFYKRIISTLYPIESGNIIEFDNQKFMITEPTYPKVDFKYKAVIEPMFYQIAIFDHDTDLFFFTDAIIKSFDMGMEDTDQFIVPTDEFKVILQRNDATDLIVENDYFYLFDFKWVVMGIDKTTPGVIKLTVEQDEKQDVKLPSEDDTYILISGETSVHEDSTYQYQAIAYQGVEELDKEIKFSIANDVDSEITEDGELTVKDTVGTTIEIKAELEKDSDIYRILEVSVADLW</sequence>
<dbReference type="KEGG" id="nth:Nther_1230"/>
<keyword evidence="2" id="KW-1185">Reference proteome</keyword>
<accession>B2A208</accession>
<dbReference type="OrthoDB" id="2533640at2"/>
<proteinExistence type="predicted"/>
<protein>
    <submittedName>
        <fullName evidence="1">Uncharacterized protein</fullName>
    </submittedName>
</protein>
<dbReference type="Proteomes" id="UP000001683">
    <property type="component" value="Chromosome"/>
</dbReference>
<gene>
    <name evidence="1" type="ordered locus">Nther_1230</name>
</gene>